<dbReference type="GO" id="GO:0003677">
    <property type="term" value="F:DNA binding"/>
    <property type="evidence" value="ECO:0007669"/>
    <property type="project" value="UniProtKB-UniRule"/>
</dbReference>
<dbReference type="Proteomes" id="UP000569732">
    <property type="component" value="Unassembled WGS sequence"/>
</dbReference>
<dbReference type="Gene3D" id="1.10.357.10">
    <property type="entry name" value="Tetracycline Repressor, domain 2"/>
    <property type="match status" value="1"/>
</dbReference>
<keyword evidence="1 2" id="KW-0238">DNA-binding</keyword>
<feature type="domain" description="HTH tetR-type" evidence="4">
    <location>
        <begin position="25"/>
        <end position="85"/>
    </location>
</feature>
<comment type="caution">
    <text evidence="5">The sequence shown here is derived from an EMBL/GenBank/DDBJ whole genome shotgun (WGS) entry which is preliminary data.</text>
</comment>
<dbReference type="PROSITE" id="PS50977">
    <property type="entry name" value="HTH_TETR_2"/>
    <property type="match status" value="1"/>
</dbReference>
<dbReference type="Gene3D" id="1.10.10.60">
    <property type="entry name" value="Homeodomain-like"/>
    <property type="match status" value="1"/>
</dbReference>
<dbReference type="InterPro" id="IPR036271">
    <property type="entry name" value="Tet_transcr_reg_TetR-rel_C_sf"/>
</dbReference>
<dbReference type="PANTHER" id="PTHR30328">
    <property type="entry name" value="TRANSCRIPTIONAL REPRESSOR"/>
    <property type="match status" value="1"/>
</dbReference>
<evidence type="ECO:0000256" key="3">
    <source>
        <dbReference type="SAM" id="MobiDB-lite"/>
    </source>
</evidence>
<dbReference type="GO" id="GO:0045892">
    <property type="term" value="P:negative regulation of DNA-templated transcription"/>
    <property type="evidence" value="ECO:0007669"/>
    <property type="project" value="InterPro"/>
</dbReference>
<gene>
    <name evidence="5" type="ORF">H0A36_08760</name>
</gene>
<dbReference type="SUPFAM" id="SSF48498">
    <property type="entry name" value="Tetracyclin repressor-like, C-terminal domain"/>
    <property type="match status" value="1"/>
</dbReference>
<feature type="region of interest" description="Disordered" evidence="3">
    <location>
        <begin position="1"/>
        <end position="23"/>
    </location>
</feature>
<dbReference type="Pfam" id="PF08362">
    <property type="entry name" value="TetR_C_3"/>
    <property type="match status" value="1"/>
</dbReference>
<proteinExistence type="predicted"/>
<dbReference type="SUPFAM" id="SSF46689">
    <property type="entry name" value="Homeodomain-like"/>
    <property type="match status" value="1"/>
</dbReference>
<accession>A0A853I3N8</accession>
<evidence type="ECO:0000256" key="1">
    <source>
        <dbReference type="ARBA" id="ARBA00023125"/>
    </source>
</evidence>
<organism evidence="5 6">
    <name type="scientific">Spartinivicinus marinus</name>
    <dbReference type="NCBI Taxonomy" id="2994442"/>
    <lineage>
        <taxon>Bacteria</taxon>
        <taxon>Pseudomonadati</taxon>
        <taxon>Pseudomonadota</taxon>
        <taxon>Gammaproteobacteria</taxon>
        <taxon>Oceanospirillales</taxon>
        <taxon>Zooshikellaceae</taxon>
        <taxon>Spartinivicinus</taxon>
    </lineage>
</organism>
<reference evidence="5 6" key="1">
    <citation type="submission" date="2020-07" db="EMBL/GenBank/DDBJ databases">
        <title>Endozoicomonas sp. nov., isolated from sediment.</title>
        <authorList>
            <person name="Gu T."/>
        </authorList>
    </citation>
    <scope>NUCLEOTIDE SEQUENCE [LARGE SCALE GENOMIC DNA]</scope>
    <source>
        <strain evidence="5 6">SM1973</strain>
    </source>
</reference>
<dbReference type="PANTHER" id="PTHR30328:SF54">
    <property type="entry name" value="HTH-TYPE TRANSCRIPTIONAL REPRESSOR SCO4008"/>
    <property type="match status" value="1"/>
</dbReference>
<dbReference type="PRINTS" id="PR00455">
    <property type="entry name" value="HTHTETR"/>
</dbReference>
<keyword evidence="6" id="KW-1185">Reference proteome</keyword>
<dbReference type="InterPro" id="IPR001647">
    <property type="entry name" value="HTH_TetR"/>
</dbReference>
<dbReference type="AlphaFoldDB" id="A0A853I3N8"/>
<feature type="DNA-binding region" description="H-T-H motif" evidence="2">
    <location>
        <begin position="48"/>
        <end position="67"/>
    </location>
</feature>
<dbReference type="RefSeq" id="WP_180568134.1">
    <property type="nucleotide sequence ID" value="NZ_JACCKB010000010.1"/>
</dbReference>
<evidence type="ECO:0000259" key="4">
    <source>
        <dbReference type="PROSITE" id="PS50977"/>
    </source>
</evidence>
<dbReference type="Pfam" id="PF00440">
    <property type="entry name" value="TetR_N"/>
    <property type="match status" value="1"/>
</dbReference>
<dbReference type="InterPro" id="IPR013573">
    <property type="entry name" value="Tscrpt_reg_YcdC_C"/>
</dbReference>
<dbReference type="InterPro" id="IPR009057">
    <property type="entry name" value="Homeodomain-like_sf"/>
</dbReference>
<dbReference type="InterPro" id="IPR050109">
    <property type="entry name" value="HTH-type_TetR-like_transc_reg"/>
</dbReference>
<evidence type="ECO:0000313" key="5">
    <source>
        <dbReference type="EMBL" id="NYZ66102.1"/>
    </source>
</evidence>
<dbReference type="EMBL" id="JACCKB010000010">
    <property type="protein sequence ID" value="NYZ66102.1"/>
    <property type="molecule type" value="Genomic_DNA"/>
</dbReference>
<sequence length="221" mass="24877">MSSTENILTKAAADKQRKPTGKIRQQNEQLIIDAAEIEFVNHGFKGASVRKIAERAGLPKANVHYYFKSKIDLYGAVLHNIIELWNSAFNDIKPDDDPAEALAAYIHSKVMYSKTNPLASRIFASEIIHGAPFLSRYIETDFENWVAEKANVIKAWIAQGKMDPVDPYHLLFLIWASTQHYADFGEQVKAVLGKENLADEDYQQAAEQITQIILKGCGIKR</sequence>
<evidence type="ECO:0000313" key="6">
    <source>
        <dbReference type="Proteomes" id="UP000569732"/>
    </source>
</evidence>
<protein>
    <submittedName>
        <fullName evidence="5">TetR family transcriptional regulator C-terminal domain-containing protein</fullName>
    </submittedName>
</protein>
<name>A0A853I3N8_9GAMM</name>
<evidence type="ECO:0000256" key="2">
    <source>
        <dbReference type="PROSITE-ProRule" id="PRU00335"/>
    </source>
</evidence>